<name>A0A814IIR0_9BILA</name>
<protein>
    <recommendedName>
        <fullName evidence="1">Reverse transcriptase domain-containing protein</fullName>
    </recommendedName>
</protein>
<feature type="domain" description="Reverse transcriptase" evidence="1">
    <location>
        <begin position="13"/>
        <end position="284"/>
    </location>
</feature>
<dbReference type="OrthoDB" id="416454at2759"/>
<accession>A0A814IIR0</accession>
<dbReference type="EMBL" id="CAJNOC010004509">
    <property type="protein sequence ID" value="CAF1024093.1"/>
    <property type="molecule type" value="Genomic_DNA"/>
</dbReference>
<evidence type="ECO:0000313" key="3">
    <source>
        <dbReference type="Proteomes" id="UP000663879"/>
    </source>
</evidence>
<reference evidence="2" key="1">
    <citation type="submission" date="2021-02" db="EMBL/GenBank/DDBJ databases">
        <authorList>
            <person name="Nowell W R."/>
        </authorList>
    </citation>
    <scope>NUCLEOTIDE SEQUENCE</scope>
    <source>
        <strain evidence="2">Ploen Becks lab</strain>
    </source>
</reference>
<dbReference type="InterPro" id="IPR000477">
    <property type="entry name" value="RT_dom"/>
</dbReference>
<dbReference type="AlphaFoldDB" id="A0A814IIR0"/>
<evidence type="ECO:0000259" key="1">
    <source>
        <dbReference type="PROSITE" id="PS50878"/>
    </source>
</evidence>
<dbReference type="SUPFAM" id="SSF56672">
    <property type="entry name" value="DNA/RNA polymerases"/>
    <property type="match status" value="1"/>
</dbReference>
<dbReference type="Pfam" id="PF00078">
    <property type="entry name" value="RVT_1"/>
    <property type="match status" value="1"/>
</dbReference>
<dbReference type="CDD" id="cd01650">
    <property type="entry name" value="RT_nLTR_like"/>
    <property type="match status" value="1"/>
</dbReference>
<organism evidence="2 3">
    <name type="scientific">Brachionus calyciflorus</name>
    <dbReference type="NCBI Taxonomy" id="104777"/>
    <lineage>
        <taxon>Eukaryota</taxon>
        <taxon>Metazoa</taxon>
        <taxon>Spiralia</taxon>
        <taxon>Gnathifera</taxon>
        <taxon>Rotifera</taxon>
        <taxon>Eurotatoria</taxon>
        <taxon>Monogononta</taxon>
        <taxon>Pseudotrocha</taxon>
        <taxon>Ploima</taxon>
        <taxon>Brachionidae</taxon>
        <taxon>Brachionus</taxon>
    </lineage>
</organism>
<proteinExistence type="predicted"/>
<dbReference type="PROSITE" id="PS50878">
    <property type="entry name" value="RT_POL"/>
    <property type="match status" value="1"/>
</dbReference>
<evidence type="ECO:0000313" key="2">
    <source>
        <dbReference type="EMBL" id="CAF1024093.1"/>
    </source>
</evidence>
<sequence>MYKFFKISNVINASFIHSYIPESWKLAIVTMIPKPMKDHSDIQNFRPISLLNTLSKILERAIQKRLYDWICSNKILTNFQCGFRRFRQIRDQILRLLQEGLAAFNRNQKLGAIFIDIEKAFDKVWHNGLLYKLNKLKIPNYLGNLLRNYLTKRKFKVRIGNIFSKECPIDNGVPQGSVLGPILFNIFFNDVIENIKNVNPALFADDIAVWTSSNLISVINLRLQKFLDLIYRWMYKLRLNISTLKTVCCIFNKASMYQENALHLNYNGQRIGSERYPKFLGITLVTGLYKRQYIVLTSLLNKYFVIVGSI</sequence>
<keyword evidence="3" id="KW-1185">Reference proteome</keyword>
<dbReference type="InterPro" id="IPR043502">
    <property type="entry name" value="DNA/RNA_pol_sf"/>
</dbReference>
<comment type="caution">
    <text evidence="2">The sequence shown here is derived from an EMBL/GenBank/DDBJ whole genome shotgun (WGS) entry which is preliminary data.</text>
</comment>
<dbReference type="Proteomes" id="UP000663879">
    <property type="component" value="Unassembled WGS sequence"/>
</dbReference>
<dbReference type="PANTHER" id="PTHR19446">
    <property type="entry name" value="REVERSE TRANSCRIPTASES"/>
    <property type="match status" value="1"/>
</dbReference>
<gene>
    <name evidence="2" type="ORF">OXX778_LOCUS17528</name>
</gene>